<gene>
    <name evidence="6" type="ORF">BHF72_1931</name>
</gene>
<sequence length="44" mass="5179">MVPQLAKDATTGELHLYHRAHWHEGKLYYRGKVVLEKQVETTED</sequence>
<accession>A0A1E5UF36</accession>
<organism evidence="6 7">
    <name type="scientific">Cloacibacterium normanense</name>
    <dbReference type="NCBI Taxonomy" id="237258"/>
    <lineage>
        <taxon>Bacteria</taxon>
        <taxon>Pseudomonadati</taxon>
        <taxon>Bacteroidota</taxon>
        <taxon>Flavobacteriia</taxon>
        <taxon>Flavobacteriales</taxon>
        <taxon>Weeksellaceae</taxon>
    </lineage>
</organism>
<protein>
    <recommendedName>
        <fullName evidence="4">Large ribosomal subunit protein bL32</fullName>
    </recommendedName>
    <alternativeName>
        <fullName evidence="5">50S ribosomal protein L32</fullName>
    </alternativeName>
</protein>
<name>A0A1E5UF36_9FLAO</name>
<keyword evidence="2" id="KW-0689">Ribosomal protein</keyword>
<dbReference type="GO" id="GO:0003735">
    <property type="term" value="F:structural constituent of ribosome"/>
    <property type="evidence" value="ECO:0007669"/>
    <property type="project" value="InterPro"/>
</dbReference>
<evidence type="ECO:0000313" key="6">
    <source>
        <dbReference type="EMBL" id="OEL11531.1"/>
    </source>
</evidence>
<dbReference type="GO" id="GO:0006412">
    <property type="term" value="P:translation"/>
    <property type="evidence" value="ECO:0007669"/>
    <property type="project" value="InterPro"/>
</dbReference>
<dbReference type="InterPro" id="IPR011332">
    <property type="entry name" value="Ribosomal_zn-bd"/>
</dbReference>
<evidence type="ECO:0000256" key="2">
    <source>
        <dbReference type="ARBA" id="ARBA00022980"/>
    </source>
</evidence>
<dbReference type="GO" id="GO:0015934">
    <property type="term" value="C:large ribosomal subunit"/>
    <property type="evidence" value="ECO:0007669"/>
    <property type="project" value="InterPro"/>
</dbReference>
<dbReference type="Proteomes" id="UP000095601">
    <property type="component" value="Unassembled WGS sequence"/>
</dbReference>
<dbReference type="Pfam" id="PF01783">
    <property type="entry name" value="Ribosomal_L32p"/>
    <property type="match status" value="1"/>
</dbReference>
<evidence type="ECO:0000313" key="7">
    <source>
        <dbReference type="Proteomes" id="UP000095601"/>
    </source>
</evidence>
<evidence type="ECO:0000256" key="1">
    <source>
        <dbReference type="ARBA" id="ARBA00008560"/>
    </source>
</evidence>
<evidence type="ECO:0000256" key="5">
    <source>
        <dbReference type="ARBA" id="ARBA00035491"/>
    </source>
</evidence>
<dbReference type="PATRIC" id="fig|237258.4.peg.1924"/>
<dbReference type="SUPFAM" id="SSF57829">
    <property type="entry name" value="Zn-binding ribosomal proteins"/>
    <property type="match status" value="1"/>
</dbReference>
<evidence type="ECO:0000256" key="4">
    <source>
        <dbReference type="ARBA" id="ARBA00035178"/>
    </source>
</evidence>
<keyword evidence="7" id="KW-1185">Reference proteome</keyword>
<reference evidence="6 7" key="1">
    <citation type="submission" date="2016-09" db="EMBL/GenBank/DDBJ databases">
        <authorList>
            <person name="Capua I."/>
            <person name="De Benedictis P."/>
            <person name="Joannis T."/>
            <person name="Lombin L.H."/>
            <person name="Cattoli G."/>
        </authorList>
    </citation>
    <scope>NUCLEOTIDE SEQUENCE [LARGE SCALE GENOMIC DNA]</scope>
    <source>
        <strain evidence="6 7">NRS-1</strain>
    </source>
</reference>
<dbReference type="EMBL" id="MKGI01000031">
    <property type="protein sequence ID" value="OEL11531.1"/>
    <property type="molecule type" value="Genomic_DNA"/>
</dbReference>
<keyword evidence="3" id="KW-0687">Ribonucleoprotein</keyword>
<dbReference type="InterPro" id="IPR002677">
    <property type="entry name" value="Ribosomal_bL32"/>
</dbReference>
<proteinExistence type="inferred from homology"/>
<dbReference type="STRING" id="237258.SAMN04489756_11574"/>
<comment type="caution">
    <text evidence="6">The sequence shown here is derived from an EMBL/GenBank/DDBJ whole genome shotgun (WGS) entry which is preliminary data.</text>
</comment>
<evidence type="ECO:0000256" key="3">
    <source>
        <dbReference type="ARBA" id="ARBA00023274"/>
    </source>
</evidence>
<dbReference type="AlphaFoldDB" id="A0A1E5UF36"/>
<comment type="similarity">
    <text evidence="1">Belongs to the bacterial ribosomal protein bL32 family.</text>
</comment>